<keyword evidence="4" id="KW-0548">Nucleotidyltransferase</keyword>
<dbReference type="PANTHER" id="PTHR46173:SF1">
    <property type="entry name" value="CCA TRNA NUCLEOTIDYLTRANSFERASE 1, MITOCHONDRIAL"/>
    <property type="match status" value="1"/>
</dbReference>
<dbReference type="InterPro" id="IPR043519">
    <property type="entry name" value="NT_sf"/>
</dbReference>
<dbReference type="PANTHER" id="PTHR46173">
    <property type="entry name" value="CCA TRNA NUCLEOTIDYLTRANSFERASE 1, MITOCHONDRIAL"/>
    <property type="match status" value="1"/>
</dbReference>
<dbReference type="Pfam" id="PF12627">
    <property type="entry name" value="PolyA_pol_RNAbd"/>
    <property type="match status" value="1"/>
</dbReference>
<evidence type="ECO:0000259" key="10">
    <source>
        <dbReference type="Pfam" id="PF12627"/>
    </source>
</evidence>
<keyword evidence="5" id="KW-0479">Metal-binding</keyword>
<evidence type="ECO:0000256" key="6">
    <source>
        <dbReference type="ARBA" id="ARBA00022741"/>
    </source>
</evidence>
<keyword evidence="8" id="KW-0694">RNA-binding</keyword>
<evidence type="ECO:0000256" key="4">
    <source>
        <dbReference type="ARBA" id="ARBA00022695"/>
    </source>
</evidence>
<dbReference type="InterPro" id="IPR002646">
    <property type="entry name" value="PolA_pol_head_dom"/>
</dbReference>
<evidence type="ECO:0000313" key="11">
    <source>
        <dbReference type="EMBL" id="GJD94225.1"/>
    </source>
</evidence>
<keyword evidence="3" id="KW-0819">tRNA processing</keyword>
<dbReference type="SUPFAM" id="SSF81891">
    <property type="entry name" value="Poly A polymerase C-terminal region-like"/>
    <property type="match status" value="1"/>
</dbReference>
<protein>
    <submittedName>
        <fullName evidence="11">CCA-adding enzyme</fullName>
    </submittedName>
</protein>
<evidence type="ECO:0000256" key="7">
    <source>
        <dbReference type="ARBA" id="ARBA00022842"/>
    </source>
</evidence>
<name>A0ABQ4RV25_9HYPH</name>
<dbReference type="Proteomes" id="UP001055125">
    <property type="component" value="Unassembled WGS sequence"/>
</dbReference>
<evidence type="ECO:0000256" key="8">
    <source>
        <dbReference type="RuleBase" id="RU003953"/>
    </source>
</evidence>
<gene>
    <name evidence="11" type="primary">cca</name>
    <name evidence="11" type="ORF">OCOJLMKI_1427</name>
</gene>
<evidence type="ECO:0000256" key="2">
    <source>
        <dbReference type="ARBA" id="ARBA00022679"/>
    </source>
</evidence>
<proteinExistence type="inferred from homology"/>
<accession>A0ABQ4RV25</accession>
<dbReference type="CDD" id="cd05398">
    <property type="entry name" value="NT_ClassII-CCAase"/>
    <property type="match status" value="1"/>
</dbReference>
<evidence type="ECO:0000313" key="12">
    <source>
        <dbReference type="Proteomes" id="UP001055125"/>
    </source>
</evidence>
<sequence>MSTLDPEGPRRLLAQPEIRRVLAALAVPGEETRLVGGCVRDALLGGAGSDIDLTTTLLPEATMARAAAAGLKAVPTGYDHGTVTVVASGRPFEVTTLREDIETDGRHAVVRFGRDFARDAERRDFTINALSLRADGAVADTTGGLDDLAAGRVRFIGEAATRIAEDALRILRFFRFHARFGRGAPDETGLRACVAAQGAIEGLSRERVRTELLKLLLAPGAVEAVAVMERTGILARLLRGPADVGRLARLVAARPGADEMARLAALALHAESDIDRLQDALRLSKTEAAALSGSAAARASLSAPATIDPGAMRGLIACHDAGPIADALAAAGEGERPDIAPDARALLDAVEAGLVPRPAFPLTGADLVARGVPPGPTVGQGLAAARARWLADGCPDDASAVETLLAHGVSAAGEGSGRTR</sequence>
<comment type="caution">
    <text evidence="11">The sequence shown here is derived from an EMBL/GenBank/DDBJ whole genome shotgun (WGS) entry which is preliminary data.</text>
</comment>
<evidence type="ECO:0000256" key="3">
    <source>
        <dbReference type="ARBA" id="ARBA00022694"/>
    </source>
</evidence>
<organism evidence="11 12">
    <name type="scientific">Methylobacterium iners</name>
    <dbReference type="NCBI Taxonomy" id="418707"/>
    <lineage>
        <taxon>Bacteria</taxon>
        <taxon>Pseudomonadati</taxon>
        <taxon>Pseudomonadota</taxon>
        <taxon>Alphaproteobacteria</taxon>
        <taxon>Hyphomicrobiales</taxon>
        <taxon>Methylobacteriaceae</taxon>
        <taxon>Methylobacterium</taxon>
    </lineage>
</organism>
<feature type="domain" description="tRNA nucleotidyltransferase/poly(A) polymerase RNA and SrmB- binding" evidence="10">
    <location>
        <begin position="196"/>
        <end position="239"/>
    </location>
</feature>
<keyword evidence="6" id="KW-0547">Nucleotide-binding</keyword>
<dbReference type="Gene3D" id="3.30.460.10">
    <property type="entry name" value="Beta Polymerase, domain 2"/>
    <property type="match status" value="1"/>
</dbReference>
<dbReference type="RefSeq" id="WP_238243412.1">
    <property type="nucleotide sequence ID" value="NZ_BPQP01000020.1"/>
</dbReference>
<keyword evidence="7" id="KW-0460">Magnesium</keyword>
<dbReference type="Gene3D" id="1.10.3090.10">
    <property type="entry name" value="cca-adding enzyme, domain 2"/>
    <property type="match status" value="1"/>
</dbReference>
<comment type="similarity">
    <text evidence="8">Belongs to the tRNA nucleotidyltransferase/poly(A) polymerase family.</text>
</comment>
<dbReference type="EMBL" id="BPQP01000020">
    <property type="protein sequence ID" value="GJD94225.1"/>
    <property type="molecule type" value="Genomic_DNA"/>
</dbReference>
<evidence type="ECO:0000256" key="5">
    <source>
        <dbReference type="ARBA" id="ARBA00022723"/>
    </source>
</evidence>
<comment type="cofactor">
    <cofactor evidence="1">
        <name>Mg(2+)</name>
        <dbReference type="ChEBI" id="CHEBI:18420"/>
    </cofactor>
</comment>
<evidence type="ECO:0000259" key="9">
    <source>
        <dbReference type="Pfam" id="PF01743"/>
    </source>
</evidence>
<reference evidence="11" key="2">
    <citation type="submission" date="2021-08" db="EMBL/GenBank/DDBJ databases">
        <authorList>
            <person name="Tani A."/>
            <person name="Ola A."/>
            <person name="Ogura Y."/>
            <person name="Katsura K."/>
            <person name="Hayashi T."/>
        </authorList>
    </citation>
    <scope>NUCLEOTIDE SEQUENCE</scope>
    <source>
        <strain evidence="11">DSM 19015</strain>
    </source>
</reference>
<evidence type="ECO:0000256" key="1">
    <source>
        <dbReference type="ARBA" id="ARBA00001946"/>
    </source>
</evidence>
<dbReference type="InterPro" id="IPR032828">
    <property type="entry name" value="PolyA_RNA-bd"/>
</dbReference>
<reference evidence="11" key="1">
    <citation type="journal article" date="2021" name="Front. Microbiol.">
        <title>Comprehensive Comparative Genomics and Phenotyping of Methylobacterium Species.</title>
        <authorList>
            <person name="Alessa O."/>
            <person name="Ogura Y."/>
            <person name="Fujitani Y."/>
            <person name="Takami H."/>
            <person name="Hayashi T."/>
            <person name="Sahin N."/>
            <person name="Tani A."/>
        </authorList>
    </citation>
    <scope>NUCLEOTIDE SEQUENCE</scope>
    <source>
        <strain evidence="11">DSM 19015</strain>
    </source>
</reference>
<feature type="domain" description="Poly A polymerase head" evidence="9">
    <location>
        <begin position="33"/>
        <end position="154"/>
    </location>
</feature>
<dbReference type="InterPro" id="IPR050264">
    <property type="entry name" value="Bact_CCA-adding_enz_type3_sf"/>
</dbReference>
<dbReference type="SUPFAM" id="SSF81301">
    <property type="entry name" value="Nucleotidyltransferase"/>
    <property type="match status" value="1"/>
</dbReference>
<keyword evidence="2 8" id="KW-0808">Transferase</keyword>
<dbReference type="Pfam" id="PF01743">
    <property type="entry name" value="PolyA_pol"/>
    <property type="match status" value="1"/>
</dbReference>
<keyword evidence="12" id="KW-1185">Reference proteome</keyword>